<proteinExistence type="predicted"/>
<dbReference type="EMBL" id="AJIL01000062">
    <property type="protein sequence ID" value="KNE97900.1"/>
    <property type="molecule type" value="Genomic_DNA"/>
</dbReference>
<evidence type="ECO:0000256" key="1">
    <source>
        <dbReference type="SAM" id="MobiDB-lite"/>
    </source>
</evidence>
<gene>
    <name evidence="2" type="ORF">PSTG_08773</name>
</gene>
<feature type="compositionally biased region" description="Low complexity" evidence="1">
    <location>
        <begin position="175"/>
        <end position="196"/>
    </location>
</feature>
<sequence length="220" mass="23909">MNPNYQARLQQCRALPAPLLNSGQPLNQTTWHSTSQPPGLSPQSNPNTSFQGRPQQSVHVTPQRTNHQVQFQPSGRPPTQESLIRNFFTVSPTGKRIFCPEDTLEEILDGCNVAHPAHGAPQGQDFNSSGGQHRLEQDTGVRRGLVPNAASYSNNADHSPQTTANHLIPARADHSTQTTTDHSTQTTADHPTPTTASHLTTMVADHLTPTRANHLTAAHL</sequence>
<feature type="region of interest" description="Disordered" evidence="1">
    <location>
        <begin position="18"/>
        <end position="82"/>
    </location>
</feature>
<organism evidence="2 3">
    <name type="scientific">Puccinia striiformis f. sp. tritici PST-78</name>
    <dbReference type="NCBI Taxonomy" id="1165861"/>
    <lineage>
        <taxon>Eukaryota</taxon>
        <taxon>Fungi</taxon>
        <taxon>Dikarya</taxon>
        <taxon>Basidiomycota</taxon>
        <taxon>Pucciniomycotina</taxon>
        <taxon>Pucciniomycetes</taxon>
        <taxon>Pucciniales</taxon>
        <taxon>Pucciniaceae</taxon>
        <taxon>Puccinia</taxon>
    </lineage>
</organism>
<keyword evidence="3" id="KW-1185">Reference proteome</keyword>
<protein>
    <submittedName>
        <fullName evidence="2">Uncharacterized protein</fullName>
    </submittedName>
</protein>
<reference evidence="3" key="1">
    <citation type="submission" date="2014-03" db="EMBL/GenBank/DDBJ databases">
        <title>The Genome Sequence of Puccinia striiformis f. sp. tritici PST-78.</title>
        <authorList>
            <consortium name="The Broad Institute Genome Sequencing Platform"/>
            <person name="Cuomo C."/>
            <person name="Hulbert S."/>
            <person name="Chen X."/>
            <person name="Walker B."/>
            <person name="Young S.K."/>
            <person name="Zeng Q."/>
            <person name="Gargeya S."/>
            <person name="Fitzgerald M."/>
            <person name="Haas B."/>
            <person name="Abouelleil A."/>
            <person name="Alvarado L."/>
            <person name="Arachchi H.M."/>
            <person name="Berlin A.M."/>
            <person name="Chapman S.B."/>
            <person name="Goldberg J."/>
            <person name="Griggs A."/>
            <person name="Gujja S."/>
            <person name="Hansen M."/>
            <person name="Howarth C."/>
            <person name="Imamovic A."/>
            <person name="Larimer J."/>
            <person name="McCowan C."/>
            <person name="Montmayeur A."/>
            <person name="Murphy C."/>
            <person name="Neiman D."/>
            <person name="Pearson M."/>
            <person name="Priest M."/>
            <person name="Roberts A."/>
            <person name="Saif S."/>
            <person name="Shea T."/>
            <person name="Sisk P."/>
            <person name="Sykes S."/>
            <person name="Wortman J."/>
            <person name="Nusbaum C."/>
            <person name="Birren B."/>
        </authorList>
    </citation>
    <scope>NUCLEOTIDE SEQUENCE [LARGE SCALE GENOMIC DNA]</scope>
    <source>
        <strain evidence="3">race PST-78</strain>
    </source>
</reference>
<feature type="region of interest" description="Disordered" evidence="1">
    <location>
        <begin position="115"/>
        <end position="136"/>
    </location>
</feature>
<dbReference type="AlphaFoldDB" id="A0A0L0VF47"/>
<accession>A0A0L0VF47</accession>
<name>A0A0L0VF47_9BASI</name>
<evidence type="ECO:0000313" key="2">
    <source>
        <dbReference type="EMBL" id="KNE97900.1"/>
    </source>
</evidence>
<feature type="compositionally biased region" description="Polar residues" evidence="1">
    <location>
        <begin position="21"/>
        <end position="82"/>
    </location>
</feature>
<dbReference type="Proteomes" id="UP000054564">
    <property type="component" value="Unassembled WGS sequence"/>
</dbReference>
<feature type="region of interest" description="Disordered" evidence="1">
    <location>
        <begin position="173"/>
        <end position="196"/>
    </location>
</feature>
<comment type="caution">
    <text evidence="2">The sequence shown here is derived from an EMBL/GenBank/DDBJ whole genome shotgun (WGS) entry which is preliminary data.</text>
</comment>
<evidence type="ECO:0000313" key="3">
    <source>
        <dbReference type="Proteomes" id="UP000054564"/>
    </source>
</evidence>